<protein>
    <recommendedName>
        <fullName evidence="4">Prepilin-type N-terminal cleavage/methylation domain-containing protein</fullName>
    </recommendedName>
</protein>
<dbReference type="InterPro" id="IPR032092">
    <property type="entry name" value="PilW"/>
</dbReference>
<accession>A0A6N4DXK6</accession>
<dbReference type="GO" id="GO:0043683">
    <property type="term" value="P:type IV pilus assembly"/>
    <property type="evidence" value="ECO:0007669"/>
    <property type="project" value="InterPro"/>
</dbReference>
<gene>
    <name evidence="2" type="ORF">C3L24_07735</name>
</gene>
<dbReference type="InterPro" id="IPR012902">
    <property type="entry name" value="N_methyl_site"/>
</dbReference>
<feature type="transmembrane region" description="Helical" evidence="1">
    <location>
        <begin position="62"/>
        <end position="88"/>
    </location>
</feature>
<proteinExistence type="predicted"/>
<comment type="caution">
    <text evidence="2">The sequence shown here is derived from an EMBL/GenBank/DDBJ whole genome shotgun (WGS) entry which is preliminary data.</text>
</comment>
<evidence type="ECO:0000256" key="1">
    <source>
        <dbReference type="SAM" id="Phobius"/>
    </source>
</evidence>
<evidence type="ECO:0000313" key="3">
    <source>
        <dbReference type="Proteomes" id="UP000250928"/>
    </source>
</evidence>
<evidence type="ECO:0000313" key="2">
    <source>
        <dbReference type="EMBL" id="PUE01526.1"/>
    </source>
</evidence>
<keyword evidence="1" id="KW-0812">Transmembrane</keyword>
<reference evidence="2 3" key="1">
    <citation type="submission" date="2018-01" db="EMBL/GenBank/DDBJ databases">
        <title>Novel co-symbiosis in the lucinid bivalve Phacoides pectinatus.</title>
        <authorList>
            <person name="Lim S.J."/>
            <person name="Davis B.G."/>
            <person name="Gill D.E."/>
            <person name="Engel A.S."/>
            <person name="Anderson L.C."/>
            <person name="Campbell B.J."/>
        </authorList>
    </citation>
    <scope>NUCLEOTIDE SEQUENCE [LARGE SCALE GENOMIC DNA]</scope>
    <source>
        <strain evidence="2">N3_P5</strain>
    </source>
</reference>
<dbReference type="SUPFAM" id="SSF54523">
    <property type="entry name" value="Pili subunits"/>
    <property type="match status" value="1"/>
</dbReference>
<keyword evidence="1" id="KW-1133">Transmembrane helix</keyword>
<name>A0A6N4DXK6_9GAMM</name>
<sequence length="294" mass="31721">MHLRSRHVHDHGHLGGAGPRWCGSVGLLRIQLQTLGGEAMAVTAKRTFGTGRRYSGGVPGNFGGFTLVELMVAMLVFLLLIGAVMQLFAQSRESYRLQEGLARAQENGRLGVLFIERHLLRTAYPQDALPLYNGFSRSKLTTSLAFTGDASAPANATSDTLMIQLQSPDGGVDDCTGRNVPADDYVAMYFFLDGDTLTCESIIDSDTARRSAPLIDGISGMQFTYAVDEDKDGEPDGTFVDAGVTELNEDGEWETVIAVNIEITTAAVEPVKLSGGRQLSFSGTVPIRNQVNRE</sequence>
<dbReference type="AlphaFoldDB" id="A0A6N4DXK6"/>
<dbReference type="PROSITE" id="PS00409">
    <property type="entry name" value="PROKAR_NTER_METHYL"/>
    <property type="match status" value="1"/>
</dbReference>
<dbReference type="NCBIfam" id="TIGR02532">
    <property type="entry name" value="IV_pilin_GFxxxE"/>
    <property type="match status" value="1"/>
</dbReference>
<keyword evidence="1" id="KW-0472">Membrane</keyword>
<organism evidence="2 3">
    <name type="scientific">Candidatus Sedimenticola endophacoides</name>
    <dbReference type="NCBI Taxonomy" id="2548426"/>
    <lineage>
        <taxon>Bacteria</taxon>
        <taxon>Pseudomonadati</taxon>
        <taxon>Pseudomonadota</taxon>
        <taxon>Gammaproteobacteria</taxon>
        <taxon>Chromatiales</taxon>
        <taxon>Sedimenticolaceae</taxon>
        <taxon>Sedimenticola</taxon>
    </lineage>
</organism>
<dbReference type="EMBL" id="PQCO01000199">
    <property type="protein sequence ID" value="PUE01526.1"/>
    <property type="molecule type" value="Genomic_DNA"/>
</dbReference>
<evidence type="ECO:0008006" key="4">
    <source>
        <dbReference type="Google" id="ProtNLM"/>
    </source>
</evidence>
<dbReference type="Pfam" id="PF16074">
    <property type="entry name" value="PilW"/>
    <property type="match status" value="1"/>
</dbReference>
<dbReference type="InterPro" id="IPR045584">
    <property type="entry name" value="Pilin-like"/>
</dbReference>
<dbReference type="Proteomes" id="UP000250928">
    <property type="component" value="Unassembled WGS sequence"/>
</dbReference>
<dbReference type="Pfam" id="PF07963">
    <property type="entry name" value="N_methyl"/>
    <property type="match status" value="1"/>
</dbReference>